<comment type="caution">
    <text evidence="2">The sequence shown here is derived from an EMBL/GenBank/DDBJ whole genome shotgun (WGS) entry which is preliminary data.</text>
</comment>
<sequence length="422" mass="47100">MIANKKTAATPTSSSDLEELPTELLLQIANSMLNPAERTRLSSCSQRLQKLLPQYLRVKILCSRDDDGGAIQQDLFVSCAKSSSFDQFLTSSENLRYGQEYYFWSFDYQRGNKAFLGRHTRHAHEPSDANHHSDGGGRLQYLYTIGLRPCTPNQTWKVVGGTDGDMVMWGEEIALTVGGLNPKPRQPDSNQRGTLCCMPKMANGPVWIVLDSHHNTSGDSGSGSCGSDDTNNSIRGGESSKLKLMPCNQYSPSPKTPEKELIVHAIPRVCDEGEYLLHSPCSTMHGSIHSDGFHVIVDFTFWIHKGIMYFGSPVLPFSLGIPILETDILDNGACPLANLLNIKSARWGCVIYYMAVAADVGEGKNLNMQRFLQRVTEHRDHQVIVNESKDLVYINVLHKRVKTMANPIPRNDDALWRFILSW</sequence>
<protein>
    <recommendedName>
        <fullName evidence="4">F-box domain-containing protein</fullName>
    </recommendedName>
</protein>
<organism evidence="2 3">
    <name type="scientific">Cylindrotheca closterium</name>
    <dbReference type="NCBI Taxonomy" id="2856"/>
    <lineage>
        <taxon>Eukaryota</taxon>
        <taxon>Sar</taxon>
        <taxon>Stramenopiles</taxon>
        <taxon>Ochrophyta</taxon>
        <taxon>Bacillariophyta</taxon>
        <taxon>Bacillariophyceae</taxon>
        <taxon>Bacillariophycidae</taxon>
        <taxon>Bacillariales</taxon>
        <taxon>Bacillariaceae</taxon>
        <taxon>Cylindrotheca</taxon>
    </lineage>
</organism>
<evidence type="ECO:0000256" key="1">
    <source>
        <dbReference type="SAM" id="MobiDB-lite"/>
    </source>
</evidence>
<dbReference type="AlphaFoldDB" id="A0AAD2G799"/>
<feature type="region of interest" description="Disordered" evidence="1">
    <location>
        <begin position="218"/>
        <end position="240"/>
    </location>
</feature>
<dbReference type="Proteomes" id="UP001295423">
    <property type="component" value="Unassembled WGS sequence"/>
</dbReference>
<dbReference type="EMBL" id="CAKOGP040002202">
    <property type="protein sequence ID" value="CAJ1965301.1"/>
    <property type="molecule type" value="Genomic_DNA"/>
</dbReference>
<accession>A0AAD2G799</accession>
<evidence type="ECO:0008006" key="4">
    <source>
        <dbReference type="Google" id="ProtNLM"/>
    </source>
</evidence>
<evidence type="ECO:0000313" key="3">
    <source>
        <dbReference type="Proteomes" id="UP001295423"/>
    </source>
</evidence>
<gene>
    <name evidence="2" type="ORF">CYCCA115_LOCUS21048</name>
</gene>
<keyword evidence="3" id="KW-1185">Reference proteome</keyword>
<evidence type="ECO:0000313" key="2">
    <source>
        <dbReference type="EMBL" id="CAJ1965301.1"/>
    </source>
</evidence>
<name>A0AAD2G799_9STRA</name>
<reference evidence="2" key="1">
    <citation type="submission" date="2023-08" db="EMBL/GenBank/DDBJ databases">
        <authorList>
            <person name="Audoor S."/>
            <person name="Bilcke G."/>
        </authorList>
    </citation>
    <scope>NUCLEOTIDE SEQUENCE</scope>
</reference>
<proteinExistence type="predicted"/>